<organism evidence="3 4">
    <name type="scientific">Ferviditalea candida</name>
    <dbReference type="NCBI Taxonomy" id="3108399"/>
    <lineage>
        <taxon>Bacteria</taxon>
        <taxon>Bacillati</taxon>
        <taxon>Bacillota</taxon>
        <taxon>Bacilli</taxon>
        <taxon>Bacillales</taxon>
        <taxon>Paenibacillaceae</taxon>
        <taxon>Ferviditalea</taxon>
    </lineage>
</organism>
<accession>A0ABU5ZJ02</accession>
<dbReference type="RefSeq" id="WP_371754556.1">
    <property type="nucleotide sequence ID" value="NZ_JAYJLD010000017.1"/>
</dbReference>
<dbReference type="Pfam" id="PF05787">
    <property type="entry name" value="PhoX"/>
    <property type="match status" value="1"/>
</dbReference>
<evidence type="ECO:0000256" key="1">
    <source>
        <dbReference type="SAM" id="SignalP"/>
    </source>
</evidence>
<evidence type="ECO:0000313" key="3">
    <source>
        <dbReference type="EMBL" id="MEB3102434.1"/>
    </source>
</evidence>
<dbReference type="EMBL" id="JAYJLD010000017">
    <property type="protein sequence ID" value="MEB3102434.1"/>
    <property type="molecule type" value="Genomic_DNA"/>
</dbReference>
<dbReference type="Pfam" id="PF07833">
    <property type="entry name" value="Cu_amine_oxidN1"/>
    <property type="match status" value="1"/>
</dbReference>
<dbReference type="Proteomes" id="UP001310386">
    <property type="component" value="Unassembled WGS sequence"/>
</dbReference>
<dbReference type="InterPro" id="IPR008557">
    <property type="entry name" value="PhoX"/>
</dbReference>
<feature type="domain" description="Copper amine oxidase-like N-terminal" evidence="2">
    <location>
        <begin position="634"/>
        <end position="702"/>
    </location>
</feature>
<sequence>MKNGFKKQLKKQLNKNLLIPALSVALLVPAVTPAYAAASKSATIKSVEFIGTDAPTTAENMAKVYITAKAKVTFSDGSVQTYPLTYNTIMKSTTTFNGMAAGTPIDVNGKPIMDSSKGTPVPYISDGPDANALLHVNGKDSLSLLTHYEYITVDNAGKSAYGLVPASMTLSDIEQDKQTGALKATALKKVDFSSVDGLWIPCNGSLTPWNTFLSSEEYDADARAYEADNSKTFVSSFAEKYFGDAKKGNPYAYGFLPEVTVHKDNSTTVVKHYSMGRFSHELGKIAPDRKTAFFGDDGGNTMLFMYVADKAEDLSAGTLYAAKWMQKSADNGGSADLKWIKLGTATDNEIKSYIDKGIKFSDIFETADKDTEGFTKIKTYPSGKVEWLKVKPGMEKAAAFLESRRYGAMLGATSEFNKMEGVAVNSKDKKVYVAMSYMEKAMEKDSKGQDPTDDIQIKKIKAGVTYELTLKGGQKDSGNNYIDSNYVPSFMQGLIVGEDLKEADQFGNTAAVDKVANPDNLFFSEKLRTLFIGEDSGMHANNYLWAYNIETQKLSRILSLPAGAESTGLSVVDNMNGYTYILGNVQHPGDEMLLPEPLKSEVDALINKNFDNKKAGLVGYIGGLPFNDPMLKASDAAKDHSIDAAWDNHAKQLTLRKNGNTLVVKQGQSTATLNGIGRTLTMKVENVNGRIMIPESILMELLNN</sequence>
<dbReference type="InterPro" id="IPR036582">
    <property type="entry name" value="Mao_N_sf"/>
</dbReference>
<dbReference type="InterPro" id="IPR012854">
    <property type="entry name" value="Cu_amine_oxidase-like_N"/>
</dbReference>
<feature type="chain" id="PRO_5045922103" evidence="1">
    <location>
        <begin position="37"/>
        <end position="704"/>
    </location>
</feature>
<evidence type="ECO:0000313" key="4">
    <source>
        <dbReference type="Proteomes" id="UP001310386"/>
    </source>
</evidence>
<dbReference type="PANTHER" id="PTHR35399">
    <property type="entry name" value="SLR8030 PROTEIN"/>
    <property type="match status" value="1"/>
</dbReference>
<reference evidence="3" key="1">
    <citation type="submission" date="2023-12" db="EMBL/GenBank/DDBJ databases">
        <title>Fervidustalea candida gen. nov., sp. nov., a novel member of the family Paenibacillaceae isolated from a geothermal area.</title>
        <authorList>
            <person name="Li W.-J."/>
            <person name="Jiao J.-Y."/>
            <person name="Chen Y."/>
        </authorList>
    </citation>
    <scope>NUCLEOTIDE SEQUENCE</scope>
    <source>
        <strain evidence="3">SYSU GA230002</strain>
    </source>
</reference>
<dbReference type="Gene3D" id="3.30.457.10">
    <property type="entry name" value="Copper amine oxidase-like, N-terminal domain"/>
    <property type="match status" value="1"/>
</dbReference>
<feature type="signal peptide" evidence="1">
    <location>
        <begin position="1"/>
        <end position="36"/>
    </location>
</feature>
<keyword evidence="4" id="KW-1185">Reference proteome</keyword>
<comment type="caution">
    <text evidence="3">The sequence shown here is derived from an EMBL/GenBank/DDBJ whole genome shotgun (WGS) entry which is preliminary data.</text>
</comment>
<proteinExistence type="predicted"/>
<evidence type="ECO:0000259" key="2">
    <source>
        <dbReference type="Pfam" id="PF07833"/>
    </source>
</evidence>
<gene>
    <name evidence="3" type="ORF">VF724_12255</name>
</gene>
<keyword evidence="1" id="KW-0732">Signal</keyword>
<protein>
    <submittedName>
        <fullName evidence="3">Alkaline phosphatase PhoX</fullName>
    </submittedName>
</protein>
<dbReference type="PANTHER" id="PTHR35399:SF2">
    <property type="entry name" value="DUF839 DOMAIN-CONTAINING PROTEIN"/>
    <property type="match status" value="1"/>
</dbReference>
<name>A0ABU5ZJ02_9BACL</name>
<dbReference type="SUPFAM" id="SSF55383">
    <property type="entry name" value="Copper amine oxidase, domain N"/>
    <property type="match status" value="1"/>
</dbReference>